<keyword evidence="1" id="KW-0732">Signal</keyword>
<dbReference type="AlphaFoldDB" id="A0A926VC77"/>
<organism evidence="2 3">
    <name type="scientific">Aerosakkonema funiforme FACHB-1375</name>
    <dbReference type="NCBI Taxonomy" id="2949571"/>
    <lineage>
        <taxon>Bacteria</taxon>
        <taxon>Bacillati</taxon>
        <taxon>Cyanobacteriota</taxon>
        <taxon>Cyanophyceae</taxon>
        <taxon>Oscillatoriophycideae</taxon>
        <taxon>Aerosakkonematales</taxon>
        <taxon>Aerosakkonemataceae</taxon>
        <taxon>Aerosakkonema</taxon>
    </lineage>
</organism>
<keyword evidence="3" id="KW-1185">Reference proteome</keyword>
<dbReference type="RefSeq" id="WP_190463886.1">
    <property type="nucleotide sequence ID" value="NZ_JACJPW010000016.1"/>
</dbReference>
<comment type="caution">
    <text evidence="2">The sequence shown here is derived from an EMBL/GenBank/DDBJ whole genome shotgun (WGS) entry which is preliminary data.</text>
</comment>
<reference evidence="2" key="1">
    <citation type="journal article" date="2015" name="ISME J.">
        <title>Draft Genome Sequence of Streptomyces incarnatus NRRL8089, which Produces the Nucleoside Antibiotic Sinefungin.</title>
        <authorList>
            <person name="Oshima K."/>
            <person name="Hattori M."/>
            <person name="Shimizu H."/>
            <person name="Fukuda K."/>
            <person name="Nemoto M."/>
            <person name="Inagaki K."/>
            <person name="Tamura T."/>
        </authorList>
    </citation>
    <scope>NUCLEOTIDE SEQUENCE</scope>
    <source>
        <strain evidence="2">FACHB-1375</strain>
    </source>
</reference>
<sequence>MNFNRLRRIIPALLLAVLLLVTSTSCRAQDTSPYAQTQKQSTQRGATPAVAKNAEQGSSFNKFFPKSADGYQVVPAQEKKGFAEYKLNKDGKNVAVMSINDTVSTPDAQKKYQQSTEKIGGYPAAEAPGNATGVLVNNRYQVKVASRDPSFTKNDRVTWLQKFNLSGIAQLK</sequence>
<proteinExistence type="predicted"/>
<evidence type="ECO:0000256" key="1">
    <source>
        <dbReference type="SAM" id="SignalP"/>
    </source>
</evidence>
<feature type="chain" id="PRO_5037044319" evidence="1">
    <location>
        <begin position="29"/>
        <end position="172"/>
    </location>
</feature>
<accession>A0A926VC77</accession>
<feature type="signal peptide" evidence="1">
    <location>
        <begin position="1"/>
        <end position="28"/>
    </location>
</feature>
<evidence type="ECO:0000313" key="2">
    <source>
        <dbReference type="EMBL" id="MBD2181123.1"/>
    </source>
</evidence>
<evidence type="ECO:0000313" key="3">
    <source>
        <dbReference type="Proteomes" id="UP000641646"/>
    </source>
</evidence>
<dbReference type="Proteomes" id="UP000641646">
    <property type="component" value="Unassembled WGS sequence"/>
</dbReference>
<protein>
    <submittedName>
        <fullName evidence="2">Uncharacterized protein</fullName>
    </submittedName>
</protein>
<gene>
    <name evidence="2" type="ORF">H6G03_08420</name>
</gene>
<dbReference type="EMBL" id="JACJPW010000016">
    <property type="protein sequence ID" value="MBD2181123.1"/>
    <property type="molecule type" value="Genomic_DNA"/>
</dbReference>
<reference evidence="2" key="2">
    <citation type="submission" date="2020-08" db="EMBL/GenBank/DDBJ databases">
        <authorList>
            <person name="Chen M."/>
            <person name="Teng W."/>
            <person name="Zhao L."/>
            <person name="Hu C."/>
            <person name="Zhou Y."/>
            <person name="Han B."/>
            <person name="Song L."/>
            <person name="Shu W."/>
        </authorList>
    </citation>
    <scope>NUCLEOTIDE SEQUENCE</scope>
    <source>
        <strain evidence="2">FACHB-1375</strain>
    </source>
</reference>
<dbReference type="PROSITE" id="PS51257">
    <property type="entry name" value="PROKAR_LIPOPROTEIN"/>
    <property type="match status" value="1"/>
</dbReference>
<name>A0A926VC77_9CYAN</name>